<dbReference type="SUPFAM" id="SSF53335">
    <property type="entry name" value="S-adenosyl-L-methionine-dependent methyltransferases"/>
    <property type="match status" value="1"/>
</dbReference>
<accession>A0A412H2L8</accession>
<dbReference type="InterPro" id="IPR029063">
    <property type="entry name" value="SAM-dependent_MTases_sf"/>
</dbReference>
<feature type="domain" description="DUF1156" evidence="1">
    <location>
        <begin position="11"/>
        <end position="62"/>
    </location>
</feature>
<dbReference type="Pfam" id="PF06634">
    <property type="entry name" value="DUF1156"/>
    <property type="match status" value="1"/>
</dbReference>
<name>A0A412H2L8_9BACT</name>
<dbReference type="Gene3D" id="3.40.50.150">
    <property type="entry name" value="Vaccinia Virus protein VP39"/>
    <property type="match status" value="1"/>
</dbReference>
<evidence type="ECO:0000313" key="2">
    <source>
        <dbReference type="EMBL" id="RGS03871.1"/>
    </source>
</evidence>
<protein>
    <submittedName>
        <fullName evidence="2">DUF1156 domain-containing protein</fullName>
    </submittedName>
</protein>
<comment type="caution">
    <text evidence="2">The sequence shown here is derived from an EMBL/GenBank/DDBJ whole genome shotgun (WGS) entry which is preliminary data.</text>
</comment>
<dbReference type="AlphaFoldDB" id="A0A412H2L8"/>
<evidence type="ECO:0000313" key="3">
    <source>
        <dbReference type="Proteomes" id="UP000285750"/>
    </source>
</evidence>
<reference evidence="2 3" key="1">
    <citation type="submission" date="2018-08" db="EMBL/GenBank/DDBJ databases">
        <title>A genome reference for cultivated species of the human gut microbiota.</title>
        <authorList>
            <person name="Zou Y."/>
            <person name="Xue W."/>
            <person name="Luo G."/>
        </authorList>
    </citation>
    <scope>NUCLEOTIDE SEQUENCE [LARGE SCALE GENOMIC DNA]</scope>
    <source>
        <strain evidence="2 3">AF24-16AC</strain>
    </source>
</reference>
<sequence>MTKAKKLIEIAMPIKEISAESVRDKSIRHGHISTLHLWWARRPLPVCRAVIFASLVPDPLDPECPQAFCDAVQDLLANNPLYAPYPDIPYTSIYDPMPDNLRNRLLMFIGKFSPACQKNMLAGKTTPSKDQVQEGCLIKWESKNDPTVLRLARLLIWVAHNSELRPEATYTDLTVEFDEASKAITNAETALYHTPNRHLASPEVTAKEAALQKAIEKFQNRMPSVFDPFAGGGAIPLEAARLGCRSFGNDINPVAHIIEKGSVEFPQKYGKPITYTHEEFMALYGKEGIKLYTENFGGMPTGNVEIPNRLSFDVEYYAKKLLAMTEAEVGHLYPADEKGNKPIAYYWARTATCSNPSCRAEVPLLKQFYLANTKSKKVYLNPIIHGTDIQFEIKEGSYDEKVLPGWNNRGNMTCPCCGNITPVKVIKEQANKSSGLSQQLIAIISETKNGKKYILPNDYIKTIISQTLPSCEKPIEAMERNSNGGDTFTWGITKWGDMFSCRQLYMLFTLIKNLSQLKSEINTSEYHQALLTFLAIWFDRIAVANTSLGRWHISGEKLEHPFSRQAIAMVFDYPESNPFCNSSGSALNQLEWITRYIESESNSPFAALFANASSGEKGQFAAKTLTAVVTDPPYYDAIAYADISDFFYVWMKRTLGDIYPINFATPQTPKTEECTALKHHHHNSEAEAKKHFENKLTAIFDAIEYQTSEIVSIMFAHQSTEAWTTLCNSILGARMNITGSWPMDTEMANRSLGLAGAALESSVTVSCRPSERNGFESFKRVKRAIETKVTEEVNALYELGFRGADLLTACFGQAVSEFGKYETVEKADGSEVTVGELLELARTAAFNALLSGFDGDEYTRFYIGWLQMNGMGDTDFDDAAKFARVGMSVNISDIFAHNLLIRTGNKQHLATYAERTVNEKLGMSASDPLIDQVHRAMANWRDGDRGKILHHIHIVGKEANNPFWRVLASLKELLPEGDDLTQVQELISNSADLIQHCGEIMTYTQGTLFN</sequence>
<dbReference type="Proteomes" id="UP000285750">
    <property type="component" value="Unassembled WGS sequence"/>
</dbReference>
<dbReference type="RefSeq" id="WP_118432133.1">
    <property type="nucleotide sequence ID" value="NZ_JAQCWP010000043.1"/>
</dbReference>
<gene>
    <name evidence="2" type="ORF">DWY14_14250</name>
</gene>
<dbReference type="InterPro" id="IPR009537">
    <property type="entry name" value="DUF1156"/>
</dbReference>
<evidence type="ECO:0000259" key="1">
    <source>
        <dbReference type="Pfam" id="PF06634"/>
    </source>
</evidence>
<organism evidence="2 3">
    <name type="scientific">Phocaeicola plebeius</name>
    <dbReference type="NCBI Taxonomy" id="310297"/>
    <lineage>
        <taxon>Bacteria</taxon>
        <taxon>Pseudomonadati</taxon>
        <taxon>Bacteroidota</taxon>
        <taxon>Bacteroidia</taxon>
        <taxon>Bacteroidales</taxon>
        <taxon>Bacteroidaceae</taxon>
        <taxon>Phocaeicola</taxon>
    </lineage>
</organism>
<proteinExistence type="predicted"/>
<dbReference type="EMBL" id="QRUY01000041">
    <property type="protein sequence ID" value="RGS03871.1"/>
    <property type="molecule type" value="Genomic_DNA"/>
</dbReference>